<dbReference type="SMART" id="SM01226">
    <property type="entry name" value="GAGA_bind"/>
    <property type="match status" value="1"/>
</dbReference>
<dbReference type="Proteomes" id="UP000283530">
    <property type="component" value="Unassembled WGS sequence"/>
</dbReference>
<proteinExistence type="inferred from homology"/>
<dbReference type="GO" id="GO:0005634">
    <property type="term" value="C:nucleus"/>
    <property type="evidence" value="ECO:0007669"/>
    <property type="project" value="UniProtKB-SubCell"/>
</dbReference>
<name>A0A443P953_9MAGN</name>
<dbReference type="AlphaFoldDB" id="A0A443P953"/>
<evidence type="ECO:0000256" key="5">
    <source>
        <dbReference type="ARBA" id="ARBA00023163"/>
    </source>
</evidence>
<evidence type="ECO:0000256" key="1">
    <source>
        <dbReference type="ARBA" id="ARBA00004123"/>
    </source>
</evidence>
<dbReference type="EMBL" id="QPKB01000006">
    <property type="protein sequence ID" value="RWR87287.1"/>
    <property type="molecule type" value="Genomic_DNA"/>
</dbReference>
<feature type="compositionally biased region" description="Low complexity" evidence="8">
    <location>
        <begin position="156"/>
        <end position="166"/>
    </location>
</feature>
<dbReference type="GO" id="GO:0009723">
    <property type="term" value="P:response to ethylene"/>
    <property type="evidence" value="ECO:0007669"/>
    <property type="project" value="TreeGrafter"/>
</dbReference>
<protein>
    <recommendedName>
        <fullName evidence="7">GAGA-binding transcriptional activator</fullName>
    </recommendedName>
</protein>
<dbReference type="OrthoDB" id="1903765at2759"/>
<evidence type="ECO:0000256" key="6">
    <source>
        <dbReference type="ARBA" id="ARBA00023242"/>
    </source>
</evidence>
<comment type="function">
    <text evidence="7">Transcriptional regulator that specifically binds to GA-rich elements (GAGA-repeats) present in regulatory sequences of genes involved in developmental processes.</text>
</comment>
<keyword evidence="10" id="KW-1185">Reference proteome</keyword>
<evidence type="ECO:0000313" key="9">
    <source>
        <dbReference type="EMBL" id="RWR87287.1"/>
    </source>
</evidence>
<keyword evidence="4 7" id="KW-0238">DNA-binding</keyword>
<gene>
    <name evidence="9" type="ORF">CKAN_01622400</name>
</gene>
<dbReference type="GO" id="GO:0003700">
    <property type="term" value="F:DNA-binding transcription factor activity"/>
    <property type="evidence" value="ECO:0007669"/>
    <property type="project" value="UniProtKB-UniRule"/>
</dbReference>
<evidence type="ECO:0000256" key="2">
    <source>
        <dbReference type="ARBA" id="ARBA00007911"/>
    </source>
</evidence>
<dbReference type="Pfam" id="PF06217">
    <property type="entry name" value="GAGA_bind"/>
    <property type="match status" value="1"/>
</dbReference>
<dbReference type="GO" id="GO:0043565">
    <property type="term" value="F:sequence-specific DNA binding"/>
    <property type="evidence" value="ECO:0007669"/>
    <property type="project" value="TreeGrafter"/>
</dbReference>
<evidence type="ECO:0000256" key="8">
    <source>
        <dbReference type="SAM" id="MobiDB-lite"/>
    </source>
</evidence>
<keyword evidence="6 7" id="KW-0539">Nucleus</keyword>
<evidence type="ECO:0000313" key="10">
    <source>
        <dbReference type="Proteomes" id="UP000283530"/>
    </source>
</evidence>
<dbReference type="PANTHER" id="PTHR31421:SF6">
    <property type="entry name" value="PROTEIN BASIC PENTACYSTEINE7"/>
    <property type="match status" value="1"/>
</dbReference>
<dbReference type="PANTHER" id="PTHR31421">
    <property type="entry name" value="PROTEIN BASIC PENTACYSTEINE3"/>
    <property type="match status" value="1"/>
</dbReference>
<accession>A0A443P953</accession>
<keyword evidence="3 7" id="KW-0805">Transcription regulation</keyword>
<organism evidence="9 10">
    <name type="scientific">Cinnamomum micranthum f. kanehirae</name>
    <dbReference type="NCBI Taxonomy" id="337451"/>
    <lineage>
        <taxon>Eukaryota</taxon>
        <taxon>Viridiplantae</taxon>
        <taxon>Streptophyta</taxon>
        <taxon>Embryophyta</taxon>
        <taxon>Tracheophyta</taxon>
        <taxon>Spermatophyta</taxon>
        <taxon>Magnoliopsida</taxon>
        <taxon>Magnoliidae</taxon>
        <taxon>Laurales</taxon>
        <taxon>Lauraceae</taxon>
        <taxon>Cinnamomum</taxon>
    </lineage>
</organism>
<sequence length="283" mass="31012">MDGKGGLGIRNWNFSDQASSVNSVFKTISDCRVHDGAILDGSSGVSEHQHAYMKMSAFTNRSSMVPEAAEFTDWVHQRNFLSATKASSIPIHADEVNPDMDDLADMNMVLGTPVDTPQNGELETKPSKIKKHPSAKKSNHVSSKVLKPKEPKKKTSPSTKKQSSSLATAKREKKNPDIVLDGTALDFSHVPTPMCSCTGVIRQCYRWGAGGWQSSCCTTCISEYPLPMSSSRPGARMAGRKMSNGAYLKLLQRLTAEGHDLSHPVDLKNHWARHGTNKFVTIR</sequence>
<comment type="subcellular location">
    <subcellularLocation>
        <location evidence="1 7">Nucleus</location>
    </subcellularLocation>
</comment>
<keyword evidence="5 7" id="KW-0804">Transcription</keyword>
<feature type="compositionally biased region" description="Basic residues" evidence="8">
    <location>
        <begin position="127"/>
        <end position="139"/>
    </location>
</feature>
<dbReference type="InterPro" id="IPR010409">
    <property type="entry name" value="GAGA-bd_tscrpt_act"/>
</dbReference>
<evidence type="ECO:0000256" key="4">
    <source>
        <dbReference type="ARBA" id="ARBA00023125"/>
    </source>
</evidence>
<evidence type="ECO:0000256" key="7">
    <source>
        <dbReference type="RuleBase" id="RU367160"/>
    </source>
</evidence>
<feature type="region of interest" description="Disordered" evidence="8">
    <location>
        <begin position="109"/>
        <end position="175"/>
    </location>
</feature>
<comment type="similarity">
    <text evidence="2 7">Belongs to the BBR/BPC family.</text>
</comment>
<reference evidence="9 10" key="1">
    <citation type="journal article" date="2019" name="Nat. Plants">
        <title>Stout camphor tree genome fills gaps in understanding of flowering plant genome evolution.</title>
        <authorList>
            <person name="Chaw S.M."/>
            <person name="Liu Y.C."/>
            <person name="Wu Y.W."/>
            <person name="Wang H.Y."/>
            <person name="Lin C.I."/>
            <person name="Wu C.S."/>
            <person name="Ke H.M."/>
            <person name="Chang L.Y."/>
            <person name="Hsu C.Y."/>
            <person name="Yang H.T."/>
            <person name="Sudianto E."/>
            <person name="Hsu M.H."/>
            <person name="Wu K.P."/>
            <person name="Wang L.N."/>
            <person name="Leebens-Mack J.H."/>
            <person name="Tsai I.J."/>
        </authorList>
    </citation>
    <scope>NUCLEOTIDE SEQUENCE [LARGE SCALE GENOMIC DNA]</scope>
    <source>
        <strain evidence="10">cv. Chaw 1501</strain>
        <tissue evidence="9">Young leaves</tissue>
    </source>
</reference>
<comment type="caution">
    <text evidence="9">The sequence shown here is derived from an EMBL/GenBank/DDBJ whole genome shotgun (WGS) entry which is preliminary data.</text>
</comment>
<evidence type="ECO:0000256" key="3">
    <source>
        <dbReference type="ARBA" id="ARBA00023015"/>
    </source>
</evidence>